<keyword evidence="2" id="KW-1185">Reference proteome</keyword>
<dbReference type="EMBL" id="BMRG01000018">
    <property type="protein sequence ID" value="GGP78678.1"/>
    <property type="molecule type" value="Genomic_DNA"/>
</dbReference>
<reference evidence="1" key="2">
    <citation type="submission" date="2020-09" db="EMBL/GenBank/DDBJ databases">
        <authorList>
            <person name="Sun Q."/>
            <person name="Ohkuma M."/>
        </authorList>
    </citation>
    <scope>NUCLEOTIDE SEQUENCE</scope>
    <source>
        <strain evidence="1">JCM 3313</strain>
    </source>
</reference>
<dbReference type="InterPro" id="IPR036736">
    <property type="entry name" value="ACP-like_sf"/>
</dbReference>
<dbReference type="Proteomes" id="UP000639606">
    <property type="component" value="Unassembled WGS sequence"/>
</dbReference>
<evidence type="ECO:0000313" key="1">
    <source>
        <dbReference type="EMBL" id="GGP78678.1"/>
    </source>
</evidence>
<comment type="caution">
    <text evidence="1">The sequence shown here is derived from an EMBL/GenBank/DDBJ whole genome shotgun (WGS) entry which is preliminary data.</text>
</comment>
<evidence type="ECO:0008006" key="3">
    <source>
        <dbReference type="Google" id="ProtNLM"/>
    </source>
</evidence>
<dbReference type="SUPFAM" id="SSF47336">
    <property type="entry name" value="ACP-like"/>
    <property type="match status" value="1"/>
</dbReference>
<accession>A0A918ASU9</accession>
<name>A0A918ASU9_9PSEU</name>
<sequence length="69" mass="7316">MLAVDAATLAATGNLSDLPTFSSFRVVTIVERTEEELGVEVDAAELTPDNLHRLDALCALFVRTAAKGV</sequence>
<reference evidence="1" key="1">
    <citation type="journal article" date="2014" name="Int. J. Syst. Evol. Microbiol.">
        <title>Complete genome sequence of Corynebacterium casei LMG S-19264T (=DSM 44701T), isolated from a smear-ripened cheese.</title>
        <authorList>
            <consortium name="US DOE Joint Genome Institute (JGI-PGF)"/>
            <person name="Walter F."/>
            <person name="Albersmeier A."/>
            <person name="Kalinowski J."/>
            <person name="Ruckert C."/>
        </authorList>
    </citation>
    <scope>NUCLEOTIDE SEQUENCE</scope>
    <source>
        <strain evidence="1">JCM 3313</strain>
    </source>
</reference>
<protein>
    <recommendedName>
        <fullName evidence="3">Carrier domain-containing protein</fullName>
    </recommendedName>
</protein>
<proteinExistence type="predicted"/>
<evidence type="ECO:0000313" key="2">
    <source>
        <dbReference type="Proteomes" id="UP000639606"/>
    </source>
</evidence>
<gene>
    <name evidence="1" type="ORF">GCM10010185_60620</name>
</gene>
<organism evidence="1 2">
    <name type="scientific">Saccharothrix coeruleofusca</name>
    <dbReference type="NCBI Taxonomy" id="33919"/>
    <lineage>
        <taxon>Bacteria</taxon>
        <taxon>Bacillati</taxon>
        <taxon>Actinomycetota</taxon>
        <taxon>Actinomycetes</taxon>
        <taxon>Pseudonocardiales</taxon>
        <taxon>Pseudonocardiaceae</taxon>
        <taxon>Saccharothrix</taxon>
    </lineage>
</organism>
<dbReference type="Gene3D" id="1.10.1200.10">
    <property type="entry name" value="ACP-like"/>
    <property type="match status" value="1"/>
</dbReference>
<dbReference type="AlphaFoldDB" id="A0A918ASU9"/>